<sequence length="195" mass="21588">MKTAAFLAFFFLFAFATANSLRDTDGEPLRNGGSYYVIPAFRGMGGGLTLTKVGRETCPRTVIQASSEVSYGLPVRFSSPLMIAILTSGMNVNIEFTAAPPCTPKQPLWHVPQDSELKGSVKIGTDARLQGEFQIRRVSEDTYKLMYCPLFAVACRDLGIVFDEEGNRRLVVRDGNPLIVRFKKATQNPEKWSIV</sequence>
<protein>
    <submittedName>
        <fullName evidence="1">Uncharacterized protein</fullName>
    </submittedName>
</protein>
<comment type="caution">
    <text evidence="1">The sequence shown here is derived from an EMBL/GenBank/DDBJ whole genome shotgun (WGS) entry which is preliminary data.</text>
</comment>
<evidence type="ECO:0000313" key="2">
    <source>
        <dbReference type="Proteomes" id="UP000828941"/>
    </source>
</evidence>
<proteinExistence type="predicted"/>
<gene>
    <name evidence="1" type="ORF">L6164_008192</name>
</gene>
<evidence type="ECO:0000313" key="1">
    <source>
        <dbReference type="EMBL" id="KAI4347376.1"/>
    </source>
</evidence>
<organism evidence="1 2">
    <name type="scientific">Bauhinia variegata</name>
    <name type="common">Purple orchid tree</name>
    <name type="synonym">Phanera variegata</name>
    <dbReference type="NCBI Taxonomy" id="167791"/>
    <lineage>
        <taxon>Eukaryota</taxon>
        <taxon>Viridiplantae</taxon>
        <taxon>Streptophyta</taxon>
        <taxon>Embryophyta</taxon>
        <taxon>Tracheophyta</taxon>
        <taxon>Spermatophyta</taxon>
        <taxon>Magnoliopsida</taxon>
        <taxon>eudicotyledons</taxon>
        <taxon>Gunneridae</taxon>
        <taxon>Pentapetalae</taxon>
        <taxon>rosids</taxon>
        <taxon>fabids</taxon>
        <taxon>Fabales</taxon>
        <taxon>Fabaceae</taxon>
        <taxon>Cercidoideae</taxon>
        <taxon>Cercideae</taxon>
        <taxon>Bauhiniinae</taxon>
        <taxon>Bauhinia</taxon>
    </lineage>
</organism>
<keyword evidence="2" id="KW-1185">Reference proteome</keyword>
<name>A0ACB9PG18_BAUVA</name>
<dbReference type="EMBL" id="CM039429">
    <property type="protein sequence ID" value="KAI4347376.1"/>
    <property type="molecule type" value="Genomic_DNA"/>
</dbReference>
<dbReference type="Proteomes" id="UP000828941">
    <property type="component" value="Chromosome 4"/>
</dbReference>
<reference evidence="1 2" key="1">
    <citation type="journal article" date="2022" name="DNA Res.">
        <title>Chromosomal-level genome assembly of the orchid tree Bauhinia variegata (Leguminosae; Cercidoideae) supports the allotetraploid origin hypothesis of Bauhinia.</title>
        <authorList>
            <person name="Zhong Y."/>
            <person name="Chen Y."/>
            <person name="Zheng D."/>
            <person name="Pang J."/>
            <person name="Liu Y."/>
            <person name="Luo S."/>
            <person name="Meng S."/>
            <person name="Qian L."/>
            <person name="Wei D."/>
            <person name="Dai S."/>
            <person name="Zhou R."/>
        </authorList>
    </citation>
    <scope>NUCLEOTIDE SEQUENCE [LARGE SCALE GENOMIC DNA]</scope>
    <source>
        <strain evidence="1">BV-YZ2020</strain>
    </source>
</reference>
<accession>A0ACB9PG18</accession>